<comment type="caution">
    <text evidence="2">The sequence shown here is derived from an EMBL/GenBank/DDBJ whole genome shotgun (WGS) entry which is preliminary data.</text>
</comment>
<dbReference type="GeneID" id="81431822"/>
<reference evidence="2" key="2">
    <citation type="journal article" date="2023" name="IMA Fungus">
        <title>Comparative genomic study of the Penicillium genus elucidates a diverse pangenome and 15 lateral gene transfer events.</title>
        <authorList>
            <person name="Petersen C."/>
            <person name="Sorensen T."/>
            <person name="Nielsen M.R."/>
            <person name="Sondergaard T.E."/>
            <person name="Sorensen J.L."/>
            <person name="Fitzpatrick D.A."/>
            <person name="Frisvad J.C."/>
            <person name="Nielsen K.L."/>
        </authorList>
    </citation>
    <scope>NUCLEOTIDE SEQUENCE</scope>
    <source>
        <strain evidence="2">IBT 26290</strain>
    </source>
</reference>
<feature type="region of interest" description="Disordered" evidence="1">
    <location>
        <begin position="1"/>
        <end position="33"/>
    </location>
</feature>
<accession>A0A9W9HM87</accession>
<dbReference type="Proteomes" id="UP001149163">
    <property type="component" value="Unassembled WGS sequence"/>
</dbReference>
<keyword evidence="3" id="KW-1185">Reference proteome</keyword>
<feature type="compositionally biased region" description="Polar residues" evidence="1">
    <location>
        <begin position="424"/>
        <end position="434"/>
    </location>
</feature>
<name>A0A9W9HM87_9EURO</name>
<feature type="compositionally biased region" description="Acidic residues" evidence="1">
    <location>
        <begin position="209"/>
        <end position="233"/>
    </location>
</feature>
<evidence type="ECO:0000313" key="2">
    <source>
        <dbReference type="EMBL" id="KAJ5151270.1"/>
    </source>
</evidence>
<evidence type="ECO:0000313" key="3">
    <source>
        <dbReference type="Proteomes" id="UP001149163"/>
    </source>
</evidence>
<protein>
    <submittedName>
        <fullName evidence="2">Uncharacterized protein</fullName>
    </submittedName>
</protein>
<feature type="compositionally biased region" description="Acidic residues" evidence="1">
    <location>
        <begin position="129"/>
        <end position="147"/>
    </location>
</feature>
<feature type="region of interest" description="Disordered" evidence="1">
    <location>
        <begin position="408"/>
        <end position="434"/>
    </location>
</feature>
<evidence type="ECO:0000256" key="1">
    <source>
        <dbReference type="SAM" id="MobiDB-lite"/>
    </source>
</evidence>
<dbReference type="AlphaFoldDB" id="A0A9W9HM87"/>
<feature type="compositionally biased region" description="Basic residues" evidence="1">
    <location>
        <begin position="153"/>
        <end position="170"/>
    </location>
</feature>
<organism evidence="2 3">
    <name type="scientific">Penicillium canariense</name>
    <dbReference type="NCBI Taxonomy" id="189055"/>
    <lineage>
        <taxon>Eukaryota</taxon>
        <taxon>Fungi</taxon>
        <taxon>Dikarya</taxon>
        <taxon>Ascomycota</taxon>
        <taxon>Pezizomycotina</taxon>
        <taxon>Eurotiomycetes</taxon>
        <taxon>Eurotiomycetidae</taxon>
        <taxon>Eurotiales</taxon>
        <taxon>Aspergillaceae</taxon>
        <taxon>Penicillium</taxon>
    </lineage>
</organism>
<gene>
    <name evidence="2" type="ORF">N7482_010522</name>
</gene>
<feature type="region of interest" description="Disordered" evidence="1">
    <location>
        <begin position="274"/>
        <end position="302"/>
    </location>
</feature>
<feature type="region of interest" description="Disordered" evidence="1">
    <location>
        <begin position="90"/>
        <end position="249"/>
    </location>
</feature>
<reference evidence="2" key="1">
    <citation type="submission" date="2022-11" db="EMBL/GenBank/DDBJ databases">
        <authorList>
            <person name="Petersen C."/>
        </authorList>
    </citation>
    <scope>NUCLEOTIDE SEQUENCE</scope>
    <source>
        <strain evidence="2">IBT 26290</strain>
    </source>
</reference>
<feature type="compositionally biased region" description="Basic and acidic residues" evidence="1">
    <location>
        <begin position="12"/>
        <end position="23"/>
    </location>
</feature>
<dbReference type="RefSeq" id="XP_056538603.1">
    <property type="nucleotide sequence ID" value="XM_056692646.1"/>
</dbReference>
<feature type="compositionally biased region" description="Low complexity" evidence="1">
    <location>
        <begin position="285"/>
        <end position="297"/>
    </location>
</feature>
<dbReference type="OrthoDB" id="3903267at2759"/>
<feature type="compositionally biased region" description="Basic and acidic residues" evidence="1">
    <location>
        <begin position="197"/>
        <end position="208"/>
    </location>
</feature>
<proteinExistence type="predicted"/>
<dbReference type="EMBL" id="JAPQKN010000008">
    <property type="protein sequence ID" value="KAJ5151270.1"/>
    <property type="molecule type" value="Genomic_DNA"/>
</dbReference>
<sequence length="434" mass="47960">MPSAPKGGSEQPPDKPARSGKDSRKPRKEKRQLVRWDGDLDTLLLLTVQSACNLTGVKIPWEKVAELMGEKFTEGAIVQHLSKLRLRREAANQRVPPPLRRSVTAAAASSKGTPKAAKKDTHKPRGPTADDDSSDDLDAQEEDESDPEYIQNKKTHKFRKFSIVSPKKRQASTQKPKAEGDDDDDLMCGGAPFLRLKQSELKSDHSNSDDEDYGDEDDDEEEAADNGDVDDSEFSSGTKMKVEQPSPIPWRSRVVKLPMGRRLDEKALREIRRMAEPSPPPTDLMPPSALMPPSSGSQGRSVRTNEPALMYGTPDTWYSDTAAIGQQLHHYPFTPGYSTTHPNPIQSNIDPLLLGSDMQGSYPWSVGGLYGPQYPARAGPPLSRTMPQPWGPEYNTGGINATTMDWALNPTNFQEGDGRENKGSHQQQDGMEEY</sequence>